<protein>
    <submittedName>
        <fullName evidence="9">DSBA oxidoreductase</fullName>
    </submittedName>
</protein>
<dbReference type="PANTHER" id="PTHR13887">
    <property type="entry name" value="GLUTATHIONE S-TRANSFERASE KAPPA"/>
    <property type="match status" value="1"/>
</dbReference>
<dbReference type="EMBL" id="CAJNAQ010000005">
    <property type="protein sequence ID" value="CAE6495939.1"/>
    <property type="molecule type" value="Genomic_DNA"/>
</dbReference>
<organism evidence="9 10">
    <name type="scientific">Candidatus Nitrosotenuis uzonensis</name>
    <dbReference type="NCBI Taxonomy" id="1407055"/>
    <lineage>
        <taxon>Archaea</taxon>
        <taxon>Nitrososphaerota</taxon>
        <taxon>Candidatus Nitrosotenuis</taxon>
    </lineage>
</organism>
<dbReference type="Pfam" id="PF13462">
    <property type="entry name" value="Thioredoxin_4"/>
    <property type="match status" value="1"/>
</dbReference>
<evidence type="ECO:0000256" key="1">
    <source>
        <dbReference type="ARBA" id="ARBA00005791"/>
    </source>
</evidence>
<keyword evidence="7" id="KW-1133">Transmembrane helix</keyword>
<dbReference type="InterPro" id="IPR012336">
    <property type="entry name" value="Thioredoxin-like_fold"/>
</dbReference>
<evidence type="ECO:0000256" key="6">
    <source>
        <dbReference type="ARBA" id="ARBA00023284"/>
    </source>
</evidence>
<keyword evidence="7" id="KW-0472">Membrane</keyword>
<evidence type="ECO:0000259" key="8">
    <source>
        <dbReference type="PROSITE" id="PS51352"/>
    </source>
</evidence>
<keyword evidence="5" id="KW-1015">Disulfide bond</keyword>
<dbReference type="InterPro" id="IPR013766">
    <property type="entry name" value="Thioredoxin_domain"/>
</dbReference>
<comment type="similarity">
    <text evidence="1">Belongs to the thioredoxin family. DsbA subfamily.</text>
</comment>
<keyword evidence="3" id="KW-0732">Signal</keyword>
<sequence>MGKNKKPAKKSGGTKFIIIGIIAAIVAVGAYSALNSNTDSSSRLSLDTSKGSPILGSESAPVTIVEFGDYQCPFCQRWNINTKPLVVRDYINTGKVNMIYMDLMVVGADSLKAHAGSYCAEEQGLYWQYHDFLYANQGHENDGWASSQNLKTLVSQMDGIDAQAFSQCLDSGKYESRAKENNNIAMKAGARSTPSFIIIGPDGKGTQITGAQPYSTFQEVIEQKLAA</sequence>
<dbReference type="Proteomes" id="UP000655759">
    <property type="component" value="Unassembled WGS sequence"/>
</dbReference>
<keyword evidence="4" id="KW-0560">Oxidoreductase</keyword>
<dbReference type="InterPro" id="IPR036249">
    <property type="entry name" value="Thioredoxin-like_sf"/>
</dbReference>
<accession>A0A812F2I0</accession>
<comment type="caution">
    <text evidence="9">The sequence shown here is derived from an EMBL/GenBank/DDBJ whole genome shotgun (WGS) entry which is preliminary data.</text>
</comment>
<evidence type="ECO:0000313" key="9">
    <source>
        <dbReference type="EMBL" id="CAE6495939.1"/>
    </source>
</evidence>
<comment type="similarity">
    <text evidence="2">Belongs to the glutaredoxin family.</text>
</comment>
<reference evidence="9" key="1">
    <citation type="submission" date="2021-02" db="EMBL/GenBank/DDBJ databases">
        <authorList>
            <person name="Han P."/>
        </authorList>
    </citation>
    <scope>NUCLEOTIDE SEQUENCE</scope>
    <source>
        <strain evidence="9">Candidatus Nitrosotenuis uzonensis 5A</strain>
    </source>
</reference>
<name>A0A812F2I0_9ARCH</name>
<dbReference type="PROSITE" id="PS51352">
    <property type="entry name" value="THIOREDOXIN_2"/>
    <property type="match status" value="1"/>
</dbReference>
<dbReference type="Gene3D" id="3.40.30.10">
    <property type="entry name" value="Glutaredoxin"/>
    <property type="match status" value="1"/>
</dbReference>
<gene>
    <name evidence="9" type="ORF">NUZ5A_50471</name>
</gene>
<keyword evidence="7" id="KW-0812">Transmembrane</keyword>
<evidence type="ECO:0000256" key="4">
    <source>
        <dbReference type="ARBA" id="ARBA00023002"/>
    </source>
</evidence>
<dbReference type="PANTHER" id="PTHR13887:SF14">
    <property type="entry name" value="DISULFIDE BOND FORMATION PROTEIN D"/>
    <property type="match status" value="1"/>
</dbReference>
<evidence type="ECO:0000256" key="7">
    <source>
        <dbReference type="SAM" id="Phobius"/>
    </source>
</evidence>
<evidence type="ECO:0000256" key="2">
    <source>
        <dbReference type="ARBA" id="ARBA00007787"/>
    </source>
</evidence>
<dbReference type="GO" id="GO:0016491">
    <property type="term" value="F:oxidoreductase activity"/>
    <property type="evidence" value="ECO:0007669"/>
    <property type="project" value="UniProtKB-KW"/>
</dbReference>
<feature type="transmembrane region" description="Helical" evidence="7">
    <location>
        <begin position="12"/>
        <end position="34"/>
    </location>
</feature>
<evidence type="ECO:0000256" key="3">
    <source>
        <dbReference type="ARBA" id="ARBA00022729"/>
    </source>
</evidence>
<dbReference type="AlphaFoldDB" id="A0A812F2I0"/>
<evidence type="ECO:0000313" key="10">
    <source>
        <dbReference type="Proteomes" id="UP000655759"/>
    </source>
</evidence>
<dbReference type="SUPFAM" id="SSF52833">
    <property type="entry name" value="Thioredoxin-like"/>
    <property type="match status" value="1"/>
</dbReference>
<proteinExistence type="inferred from homology"/>
<evidence type="ECO:0000256" key="5">
    <source>
        <dbReference type="ARBA" id="ARBA00023157"/>
    </source>
</evidence>
<feature type="domain" description="Thioredoxin" evidence="8">
    <location>
        <begin position="35"/>
        <end position="226"/>
    </location>
</feature>
<keyword evidence="6" id="KW-0676">Redox-active center</keyword>
<dbReference type="RefSeq" id="WP_205099466.1">
    <property type="nucleotide sequence ID" value="NZ_CAJNAQ010000005.1"/>
</dbReference>